<dbReference type="GO" id="GO:0032259">
    <property type="term" value="P:methylation"/>
    <property type="evidence" value="ECO:0007669"/>
    <property type="project" value="UniProtKB-KW"/>
</dbReference>
<proteinExistence type="predicted"/>
<dbReference type="Pfam" id="PF13489">
    <property type="entry name" value="Methyltransf_23"/>
    <property type="match status" value="1"/>
</dbReference>
<dbReference type="AlphaFoldDB" id="A0A286RG65"/>
<organism evidence="1 2">
    <name type="scientific">Thermogutta terrifontis</name>
    <dbReference type="NCBI Taxonomy" id="1331910"/>
    <lineage>
        <taxon>Bacteria</taxon>
        <taxon>Pseudomonadati</taxon>
        <taxon>Planctomycetota</taxon>
        <taxon>Planctomycetia</taxon>
        <taxon>Pirellulales</taxon>
        <taxon>Thermoguttaceae</taxon>
        <taxon>Thermogutta</taxon>
    </lineage>
</organism>
<evidence type="ECO:0000313" key="2">
    <source>
        <dbReference type="Proteomes" id="UP000215086"/>
    </source>
</evidence>
<dbReference type="SUPFAM" id="SSF53335">
    <property type="entry name" value="S-adenosyl-L-methionine-dependent methyltransferases"/>
    <property type="match status" value="1"/>
</dbReference>
<name>A0A286RG65_9BACT</name>
<dbReference type="KEGG" id="ttf:THTE_2351"/>
<dbReference type="EMBL" id="CP018477">
    <property type="protein sequence ID" value="ASV74953.1"/>
    <property type="molecule type" value="Genomic_DNA"/>
</dbReference>
<dbReference type="PANTHER" id="PTHR43861">
    <property type="entry name" value="TRANS-ACONITATE 2-METHYLTRANSFERASE-RELATED"/>
    <property type="match status" value="1"/>
</dbReference>
<protein>
    <submittedName>
        <fullName evidence="1">Ubiquinone biosynthesis O-methyltransferase</fullName>
    </submittedName>
</protein>
<dbReference type="Gene3D" id="3.40.50.150">
    <property type="entry name" value="Vaccinia Virus protein VP39"/>
    <property type="match status" value="1"/>
</dbReference>
<gene>
    <name evidence="1" type="ORF">THTE_2351</name>
</gene>
<accession>A0A286RG65</accession>
<evidence type="ECO:0000313" key="1">
    <source>
        <dbReference type="EMBL" id="ASV74953.1"/>
    </source>
</evidence>
<dbReference type="Proteomes" id="UP000215086">
    <property type="component" value="Chromosome"/>
</dbReference>
<sequence length="251" mass="29057">MDDRPLYEQQYEKMLYERSRIAERLACQIIDTCSPYLSKPVSEWEVLDCGSGYGFTAAELAKRCKRVKGIEPSHTLYVEAVRIQQEKHLANLSFANIGAETLSDHNVYDLVVLDNVLEHIREQLQALQRIFHALRPNGVLFIVVPNKLWPIEVHYRLPFLSYLPLSLANIYLRLTGKGTDYSDACYAPTFWTLRRLLNAAGFREFYFVVPANLANTMKGDVWYYRLGARLLRRIPLLWIISKAFVVVAIKR</sequence>
<dbReference type="CDD" id="cd02440">
    <property type="entry name" value="AdoMet_MTases"/>
    <property type="match status" value="1"/>
</dbReference>
<keyword evidence="1" id="KW-0489">Methyltransferase</keyword>
<dbReference type="InterPro" id="IPR029063">
    <property type="entry name" value="SAM-dependent_MTases_sf"/>
</dbReference>
<keyword evidence="2" id="KW-1185">Reference proteome</keyword>
<keyword evidence="1" id="KW-0808">Transferase</keyword>
<keyword evidence="1" id="KW-0830">Ubiquinone</keyword>
<reference evidence="1 2" key="1">
    <citation type="journal article" name="Front. Microbiol.">
        <title>Sugar Metabolism of the First Thermophilic Planctomycete Thermogutta terrifontis: Comparative Genomic and Transcriptomic Approaches.</title>
        <authorList>
            <person name="Elcheninov A.G."/>
            <person name="Menzel P."/>
            <person name="Gudbergsdottir S.R."/>
            <person name="Slesarev A.I."/>
            <person name="Kadnikov V.V."/>
            <person name="Krogh A."/>
            <person name="Bonch-Osmolovskaya E.A."/>
            <person name="Peng X."/>
            <person name="Kublanov I.V."/>
        </authorList>
    </citation>
    <scope>NUCLEOTIDE SEQUENCE [LARGE SCALE GENOMIC DNA]</scope>
    <source>
        <strain evidence="1 2">R1</strain>
    </source>
</reference>
<dbReference type="GO" id="GO:0008168">
    <property type="term" value="F:methyltransferase activity"/>
    <property type="evidence" value="ECO:0007669"/>
    <property type="project" value="UniProtKB-KW"/>
</dbReference>